<evidence type="ECO:0000313" key="3">
    <source>
        <dbReference type="EMBL" id="RGE57667.1"/>
    </source>
</evidence>
<evidence type="ECO:0000256" key="1">
    <source>
        <dbReference type="ARBA" id="ARBA00022679"/>
    </source>
</evidence>
<dbReference type="PANTHER" id="PTHR46401">
    <property type="entry name" value="GLYCOSYLTRANSFERASE WBBK-RELATED"/>
    <property type="match status" value="1"/>
</dbReference>
<dbReference type="EMBL" id="QVLV01000014">
    <property type="protein sequence ID" value="RGE57667.1"/>
    <property type="molecule type" value="Genomic_DNA"/>
</dbReference>
<sequence>MKVIYVDIETDGHHLTYLRALTNINNKENILVLPQKLPDFDNKQYVFSKMDFYNKKLGAYLRWIKEIKKIIKKEQPDVVHFLYGDVFYKYFGLGLEGLKRKYKVINTVHALKKGKIGMLSLKRIFRLSSMGVVHTDAIYNAITKGGITNISHVEYPQFSFGYYIDVETARKYYSIAKESFVLGCIGGTRYDKGLDILLRALQSVEGNFELLVAGKECEIKKDEIQRLSASYKERVHLYLNYLSDEELEMAFQAVDVIVLPYRKTFNGASGPLGEGVGKEKMIIGTNYGSIGDIISKNHLGYTFEAENVENLKQVINRVLGFQFNYDLKAMTYKKSLSVEYFKDKYKKVYGM</sequence>
<protein>
    <submittedName>
        <fullName evidence="3">Glycosyltransferase</fullName>
    </submittedName>
</protein>
<evidence type="ECO:0000313" key="4">
    <source>
        <dbReference type="Proteomes" id="UP000260812"/>
    </source>
</evidence>
<dbReference type="GO" id="GO:0016757">
    <property type="term" value="F:glycosyltransferase activity"/>
    <property type="evidence" value="ECO:0007669"/>
    <property type="project" value="TreeGrafter"/>
</dbReference>
<dbReference type="RefSeq" id="WP_117545126.1">
    <property type="nucleotide sequence ID" value="NZ_QVLV01000014.1"/>
</dbReference>
<gene>
    <name evidence="3" type="ORF">DXC51_18370</name>
</gene>
<evidence type="ECO:0000259" key="2">
    <source>
        <dbReference type="Pfam" id="PF13477"/>
    </source>
</evidence>
<dbReference type="PANTHER" id="PTHR46401:SF2">
    <property type="entry name" value="GLYCOSYLTRANSFERASE WBBK-RELATED"/>
    <property type="match status" value="1"/>
</dbReference>
<dbReference type="Pfam" id="PF13692">
    <property type="entry name" value="Glyco_trans_1_4"/>
    <property type="match status" value="1"/>
</dbReference>
<dbReference type="Gene3D" id="3.40.50.2000">
    <property type="entry name" value="Glycogen Phosphorylase B"/>
    <property type="match status" value="2"/>
</dbReference>
<dbReference type="SUPFAM" id="SSF53756">
    <property type="entry name" value="UDP-Glycosyltransferase/glycogen phosphorylase"/>
    <property type="match status" value="1"/>
</dbReference>
<reference evidence="3" key="1">
    <citation type="submission" date="2018-08" db="EMBL/GenBank/DDBJ databases">
        <title>A genome reference for cultivated species of the human gut microbiota.</title>
        <authorList>
            <person name="Zou Y."/>
            <person name="Xue W."/>
            <person name="Luo G."/>
        </authorList>
    </citation>
    <scope>NUCLEOTIDE SEQUENCE [LARGE SCALE GENOMIC DNA]</scope>
    <source>
        <strain evidence="3">TF05-5AC</strain>
    </source>
</reference>
<dbReference type="Proteomes" id="UP000260812">
    <property type="component" value="Unassembled WGS sequence"/>
</dbReference>
<organism evidence="3 4">
    <name type="scientific">Eisenbergiella massiliensis</name>
    <dbReference type="NCBI Taxonomy" id="1720294"/>
    <lineage>
        <taxon>Bacteria</taxon>
        <taxon>Bacillati</taxon>
        <taxon>Bacillota</taxon>
        <taxon>Clostridia</taxon>
        <taxon>Lachnospirales</taxon>
        <taxon>Lachnospiraceae</taxon>
        <taxon>Eisenbergiella</taxon>
    </lineage>
</organism>
<dbReference type="InterPro" id="IPR028098">
    <property type="entry name" value="Glyco_trans_4-like_N"/>
</dbReference>
<keyword evidence="1 3" id="KW-0808">Transferase</keyword>
<dbReference type="GeneID" id="97988780"/>
<accession>A0A3E3I0D1</accession>
<dbReference type="GO" id="GO:0009103">
    <property type="term" value="P:lipopolysaccharide biosynthetic process"/>
    <property type="evidence" value="ECO:0007669"/>
    <property type="project" value="TreeGrafter"/>
</dbReference>
<comment type="caution">
    <text evidence="3">The sequence shown here is derived from an EMBL/GenBank/DDBJ whole genome shotgun (WGS) entry which is preliminary data.</text>
</comment>
<dbReference type="Pfam" id="PF13477">
    <property type="entry name" value="Glyco_trans_4_2"/>
    <property type="match status" value="1"/>
</dbReference>
<dbReference type="AlphaFoldDB" id="A0A3E3I0D1"/>
<proteinExistence type="predicted"/>
<name>A0A3E3I0D1_9FIRM</name>
<feature type="domain" description="Glycosyltransferase subfamily 4-like N-terminal" evidence="2">
    <location>
        <begin position="49"/>
        <end position="110"/>
    </location>
</feature>
<keyword evidence="4" id="KW-1185">Reference proteome</keyword>